<keyword evidence="3" id="KW-1185">Reference proteome</keyword>
<feature type="region of interest" description="Disordered" evidence="1">
    <location>
        <begin position="229"/>
        <end position="318"/>
    </location>
</feature>
<dbReference type="Proteomes" id="UP001165080">
    <property type="component" value="Unassembled WGS sequence"/>
</dbReference>
<evidence type="ECO:0000256" key="1">
    <source>
        <dbReference type="SAM" id="MobiDB-lite"/>
    </source>
</evidence>
<evidence type="ECO:0000313" key="2">
    <source>
        <dbReference type="EMBL" id="GLC54017.1"/>
    </source>
</evidence>
<dbReference type="OrthoDB" id="541458at2759"/>
<proteinExistence type="predicted"/>
<comment type="caution">
    <text evidence="2">The sequence shown here is derived from an EMBL/GenBank/DDBJ whole genome shotgun (WGS) entry which is preliminary data.</text>
</comment>
<sequence>MDWLVDGWQRRTQQKLAFAGCMAALLSLRSDPLRTTSRLRDFAQKLVGYGGAAIIFSGIQETCRAVRGHHDFLNSALSGAVTGALVVGHYQGPQYRLLGVVTWGSLGAVLHIANSVLEPRHYIEDYLIREGLLSPIAARYRQAPAQRPSSEVGLLFPEYEHRDILLAAKEIKERELRQINDRAAAATAAAARPIGDDREGDIEGDIPDDDPGYQAWLRTSGFEADVLLQSQPQQQQQQQQQQQTRQQTEQQQQLLGLAAGATGGGGEAAGESDGSGSRAGAGASGGDEAAAAPEVKARGWSSWFTPWKWRSKGASDSS</sequence>
<accession>A0A9W6BKT3</accession>
<feature type="compositionally biased region" description="Acidic residues" evidence="1">
    <location>
        <begin position="198"/>
        <end position="211"/>
    </location>
</feature>
<organism evidence="2 3">
    <name type="scientific">Pleodorina starrii</name>
    <dbReference type="NCBI Taxonomy" id="330485"/>
    <lineage>
        <taxon>Eukaryota</taxon>
        <taxon>Viridiplantae</taxon>
        <taxon>Chlorophyta</taxon>
        <taxon>core chlorophytes</taxon>
        <taxon>Chlorophyceae</taxon>
        <taxon>CS clade</taxon>
        <taxon>Chlamydomonadales</taxon>
        <taxon>Volvocaceae</taxon>
        <taxon>Pleodorina</taxon>
    </lineage>
</organism>
<gene>
    <name evidence="2" type="primary">PLEST001520</name>
    <name evidence="2" type="ORF">PLESTB_000814800</name>
</gene>
<evidence type="ECO:0000313" key="3">
    <source>
        <dbReference type="Proteomes" id="UP001165080"/>
    </source>
</evidence>
<dbReference type="AlphaFoldDB" id="A0A9W6BKT3"/>
<feature type="compositionally biased region" description="Low complexity" evidence="1">
    <location>
        <begin position="229"/>
        <end position="260"/>
    </location>
</feature>
<reference evidence="2 3" key="1">
    <citation type="journal article" date="2023" name="Commun. Biol.">
        <title>Reorganization of the ancestral sex-determining regions during the evolution of trioecy in Pleodorina starrii.</title>
        <authorList>
            <person name="Takahashi K."/>
            <person name="Suzuki S."/>
            <person name="Kawai-Toyooka H."/>
            <person name="Yamamoto K."/>
            <person name="Hamaji T."/>
            <person name="Ootsuki R."/>
            <person name="Yamaguchi H."/>
            <person name="Kawachi M."/>
            <person name="Higashiyama T."/>
            <person name="Nozaki H."/>
        </authorList>
    </citation>
    <scope>NUCLEOTIDE SEQUENCE [LARGE SCALE GENOMIC DNA]</scope>
    <source>
        <strain evidence="2 3">NIES-4479</strain>
    </source>
</reference>
<protein>
    <submittedName>
        <fullName evidence="2">Uncharacterized protein</fullName>
    </submittedName>
</protein>
<feature type="region of interest" description="Disordered" evidence="1">
    <location>
        <begin position="185"/>
        <end position="215"/>
    </location>
</feature>
<name>A0A9W6BKT3_9CHLO</name>
<dbReference type="EMBL" id="BRXU01000009">
    <property type="protein sequence ID" value="GLC54017.1"/>
    <property type="molecule type" value="Genomic_DNA"/>
</dbReference>